<dbReference type="EMBL" id="JAGFNK010000459">
    <property type="protein sequence ID" value="KAI9450001.1"/>
    <property type="molecule type" value="Genomic_DNA"/>
</dbReference>
<comment type="caution">
    <text evidence="1">The sequence shown here is derived from an EMBL/GenBank/DDBJ whole genome shotgun (WGS) entry which is preliminary data.</text>
</comment>
<keyword evidence="2" id="KW-1185">Reference proteome</keyword>
<evidence type="ECO:0000313" key="2">
    <source>
        <dbReference type="Proteomes" id="UP001207468"/>
    </source>
</evidence>
<accession>A0ACC0TVX9</accession>
<name>A0ACC0TVX9_9AGAM</name>
<organism evidence="1 2">
    <name type="scientific">Russula earlei</name>
    <dbReference type="NCBI Taxonomy" id="71964"/>
    <lineage>
        <taxon>Eukaryota</taxon>
        <taxon>Fungi</taxon>
        <taxon>Dikarya</taxon>
        <taxon>Basidiomycota</taxon>
        <taxon>Agaricomycotina</taxon>
        <taxon>Agaricomycetes</taxon>
        <taxon>Russulales</taxon>
        <taxon>Russulaceae</taxon>
        <taxon>Russula</taxon>
    </lineage>
</organism>
<sequence>MAFERSLRHLTGKNILNSHSAGELAQLAKDYPYFAPAQFLLTAQLKNTGDDFAYTTQLQKASLYSSNPLWLQYQLANLTNEEAGTSTTEDYTGSFGTPEPAAIDYIPATDNRSSIEIPTLETAIALAQYHEEAPAAEEHTPIVFEPYPFMPEPDTTATEAAVTPAPAEETFEYASILTTVEEEEITAAPEEEQQYTPIVFDPYPFMPEPEAATTIIPAAEEKEETIEAAPLLPTEEPYTFFFAEKEQEETTEDNNVVFLSEQYSHIYGQESAEEDTEEMPGTEEEDIIAAQKISSVLNNQLADFHKPVEEDAKFAFEAEPSHLVDYFASQGIKIDLTTEPQDKLTSHLRSFTSWLKKMKRPEIQDLDTDPRLENAVQDIARTSIESREVVTETMADVFIKQGQIDKAIQLYIKLSFLDPDKTVYFANKIQQLKVVLACVALGFIVLVQNPKGGGLSGNVGGLSNQFMGVKQTTDVLEKGTWLFAGIIAILAITSSVFLKSAGTNNVDNSLMQKVNTTNTAPAPTQSTPPNTVPASAPKKP</sequence>
<reference evidence="1" key="1">
    <citation type="submission" date="2021-03" db="EMBL/GenBank/DDBJ databases">
        <title>Evolutionary priming and transition to the ectomycorrhizal habit in an iconic lineage of mushroom-forming fungi: is preadaptation a requirement?</title>
        <authorList>
            <consortium name="DOE Joint Genome Institute"/>
            <person name="Looney B.P."/>
            <person name="Miyauchi S."/>
            <person name="Morin E."/>
            <person name="Drula E."/>
            <person name="Courty P.E."/>
            <person name="Chicoki N."/>
            <person name="Fauchery L."/>
            <person name="Kohler A."/>
            <person name="Kuo A."/>
            <person name="LaButti K."/>
            <person name="Pangilinan J."/>
            <person name="Lipzen A."/>
            <person name="Riley R."/>
            <person name="Andreopoulos W."/>
            <person name="He G."/>
            <person name="Johnson J."/>
            <person name="Barry K.W."/>
            <person name="Grigoriev I.V."/>
            <person name="Nagy L."/>
            <person name="Hibbett D."/>
            <person name="Henrissat B."/>
            <person name="Matheny P.B."/>
            <person name="Labbe J."/>
            <person name="Martin A.F."/>
        </authorList>
    </citation>
    <scope>NUCLEOTIDE SEQUENCE</scope>
    <source>
        <strain evidence="1">BPL698</strain>
    </source>
</reference>
<evidence type="ECO:0000313" key="1">
    <source>
        <dbReference type="EMBL" id="KAI9450001.1"/>
    </source>
</evidence>
<dbReference type="Proteomes" id="UP001207468">
    <property type="component" value="Unassembled WGS sequence"/>
</dbReference>
<proteinExistence type="predicted"/>
<gene>
    <name evidence="1" type="ORF">F5148DRAFT_1291110</name>
</gene>
<protein>
    <submittedName>
        <fullName evidence="1">Uncharacterized protein</fullName>
    </submittedName>
</protein>